<evidence type="ECO:0000256" key="1">
    <source>
        <dbReference type="SAM" id="MobiDB-lite"/>
    </source>
</evidence>
<organism evidence="2 3">
    <name type="scientific">Liparis tanakae</name>
    <name type="common">Tanaka's snailfish</name>
    <dbReference type="NCBI Taxonomy" id="230148"/>
    <lineage>
        <taxon>Eukaryota</taxon>
        <taxon>Metazoa</taxon>
        <taxon>Chordata</taxon>
        <taxon>Craniata</taxon>
        <taxon>Vertebrata</taxon>
        <taxon>Euteleostomi</taxon>
        <taxon>Actinopterygii</taxon>
        <taxon>Neopterygii</taxon>
        <taxon>Teleostei</taxon>
        <taxon>Neoteleostei</taxon>
        <taxon>Acanthomorphata</taxon>
        <taxon>Eupercaria</taxon>
        <taxon>Perciformes</taxon>
        <taxon>Cottioidei</taxon>
        <taxon>Cottales</taxon>
        <taxon>Liparidae</taxon>
        <taxon>Liparis</taxon>
    </lineage>
</organism>
<name>A0A4Z2HFJ7_9TELE</name>
<dbReference type="EMBL" id="SRLO01000249">
    <property type="protein sequence ID" value="TNN64619.1"/>
    <property type="molecule type" value="Genomic_DNA"/>
</dbReference>
<dbReference type="AlphaFoldDB" id="A0A4Z2HFJ7"/>
<proteinExistence type="predicted"/>
<gene>
    <name evidence="2" type="ORF">EYF80_025128</name>
</gene>
<protein>
    <submittedName>
        <fullName evidence="2">Uncharacterized protein</fullName>
    </submittedName>
</protein>
<keyword evidence="3" id="KW-1185">Reference proteome</keyword>
<dbReference type="Proteomes" id="UP000314294">
    <property type="component" value="Unassembled WGS sequence"/>
</dbReference>
<comment type="caution">
    <text evidence="2">The sequence shown here is derived from an EMBL/GenBank/DDBJ whole genome shotgun (WGS) entry which is preliminary data.</text>
</comment>
<reference evidence="2 3" key="1">
    <citation type="submission" date="2019-03" db="EMBL/GenBank/DDBJ databases">
        <title>First draft genome of Liparis tanakae, snailfish: a comprehensive survey of snailfish specific genes.</title>
        <authorList>
            <person name="Kim W."/>
            <person name="Song I."/>
            <person name="Jeong J.-H."/>
            <person name="Kim D."/>
            <person name="Kim S."/>
            <person name="Ryu S."/>
            <person name="Song J.Y."/>
            <person name="Lee S.K."/>
        </authorList>
    </citation>
    <scope>NUCLEOTIDE SEQUENCE [LARGE SCALE GENOMIC DNA]</scope>
    <source>
        <tissue evidence="2">Muscle</tissue>
    </source>
</reference>
<evidence type="ECO:0000313" key="3">
    <source>
        <dbReference type="Proteomes" id="UP000314294"/>
    </source>
</evidence>
<sequence>MRKHPKLSSIRDPQSLTPLRNDVAVARFRRHALVSRRPRCKYSGAAEYIKSTKRQVQIKGCDGMRSRGVRGAAGKPSAPQRATRG</sequence>
<feature type="region of interest" description="Disordered" evidence="1">
    <location>
        <begin position="62"/>
        <end position="85"/>
    </location>
</feature>
<accession>A0A4Z2HFJ7</accession>
<evidence type="ECO:0000313" key="2">
    <source>
        <dbReference type="EMBL" id="TNN64619.1"/>
    </source>
</evidence>